<dbReference type="OrthoDB" id="5842690at2759"/>
<keyword evidence="5" id="KW-1185">Reference proteome</keyword>
<accession>A0A2G5VR65</accession>
<dbReference type="AlphaFoldDB" id="A0A2G5VR65"/>
<sequence length="324" mass="37041">MRVLHWCLIGFLTAALIPVESKYRFRFHTCIKEDQAILDRENLVSLRQMAFIDDGSFGGRKQRRLSEFGIGIEHGSLLKDFTKEYPVGAESTIHFIHFRGSEYLLLINFWSRSYYFVKKGEKINIRKAGKTLKPSFEHFVRVYFICAPGNARSALILFGDQAKLRKVAPQNDGGGESKETQTAKPPKKPKKRSPVLVTQKTADNSTVTLRKCRKRGLRKKRAAGIPKRQFSKKIIRKTAKDERRLARRALLVYRVRIVFVYLGFGLAIIINCFILIPFFKIYKKLKIPPAKIDSDGEENGKNNEKPGNGSGTTETKTNSEKKEK</sequence>
<keyword evidence="3" id="KW-0732">Signal</keyword>
<feature type="compositionally biased region" description="Basic and acidic residues" evidence="1">
    <location>
        <begin position="292"/>
        <end position="304"/>
    </location>
</feature>
<protein>
    <submittedName>
        <fullName evidence="4">Uncharacterized protein</fullName>
    </submittedName>
</protein>
<keyword evidence="2" id="KW-1133">Transmembrane helix</keyword>
<feature type="signal peptide" evidence="3">
    <location>
        <begin position="1"/>
        <end position="21"/>
    </location>
</feature>
<keyword evidence="2" id="KW-0812">Transmembrane</keyword>
<gene>
    <name evidence="4" type="primary">Cni-Y95B8A.4</name>
    <name evidence="4" type="synonym">Cnig_chr_I.g361</name>
    <name evidence="4" type="ORF">B9Z55_000361</name>
</gene>
<dbReference type="Proteomes" id="UP000230233">
    <property type="component" value="Chromosome I"/>
</dbReference>
<name>A0A2G5VR65_9PELO</name>
<evidence type="ECO:0000313" key="4">
    <source>
        <dbReference type="EMBL" id="PIC54309.1"/>
    </source>
</evidence>
<evidence type="ECO:0000256" key="2">
    <source>
        <dbReference type="SAM" id="Phobius"/>
    </source>
</evidence>
<feature type="region of interest" description="Disordered" evidence="1">
    <location>
        <begin position="291"/>
        <end position="324"/>
    </location>
</feature>
<comment type="caution">
    <text evidence="4">The sequence shown here is derived from an EMBL/GenBank/DDBJ whole genome shotgun (WGS) entry which is preliminary data.</text>
</comment>
<keyword evidence="2" id="KW-0472">Membrane</keyword>
<feature type="transmembrane region" description="Helical" evidence="2">
    <location>
        <begin position="258"/>
        <end position="279"/>
    </location>
</feature>
<feature type="chain" id="PRO_5013875748" evidence="3">
    <location>
        <begin position="22"/>
        <end position="324"/>
    </location>
</feature>
<evidence type="ECO:0000256" key="1">
    <source>
        <dbReference type="SAM" id="MobiDB-lite"/>
    </source>
</evidence>
<reference evidence="5" key="1">
    <citation type="submission" date="2017-10" db="EMBL/GenBank/DDBJ databases">
        <title>Rapid genome shrinkage in a self-fertile nematode reveals novel sperm competition proteins.</title>
        <authorList>
            <person name="Yin D."/>
            <person name="Schwarz E.M."/>
            <person name="Thomas C.G."/>
            <person name="Felde R.L."/>
            <person name="Korf I.F."/>
            <person name="Cutter A.D."/>
            <person name="Schartner C.M."/>
            <person name="Ralston E.J."/>
            <person name="Meyer B.J."/>
            <person name="Haag E.S."/>
        </authorList>
    </citation>
    <scope>NUCLEOTIDE SEQUENCE [LARGE SCALE GENOMIC DNA]</scope>
    <source>
        <strain evidence="5">JU1422</strain>
    </source>
</reference>
<proteinExistence type="predicted"/>
<feature type="compositionally biased region" description="Low complexity" evidence="1">
    <location>
        <begin position="305"/>
        <end position="316"/>
    </location>
</feature>
<organism evidence="4 5">
    <name type="scientific">Caenorhabditis nigoni</name>
    <dbReference type="NCBI Taxonomy" id="1611254"/>
    <lineage>
        <taxon>Eukaryota</taxon>
        <taxon>Metazoa</taxon>
        <taxon>Ecdysozoa</taxon>
        <taxon>Nematoda</taxon>
        <taxon>Chromadorea</taxon>
        <taxon>Rhabditida</taxon>
        <taxon>Rhabditina</taxon>
        <taxon>Rhabditomorpha</taxon>
        <taxon>Rhabditoidea</taxon>
        <taxon>Rhabditidae</taxon>
        <taxon>Peloderinae</taxon>
        <taxon>Caenorhabditis</taxon>
    </lineage>
</organism>
<dbReference type="EMBL" id="PDUG01000001">
    <property type="protein sequence ID" value="PIC54309.1"/>
    <property type="molecule type" value="Genomic_DNA"/>
</dbReference>
<feature type="region of interest" description="Disordered" evidence="1">
    <location>
        <begin position="168"/>
        <end position="197"/>
    </location>
</feature>
<evidence type="ECO:0000256" key="3">
    <source>
        <dbReference type="SAM" id="SignalP"/>
    </source>
</evidence>
<evidence type="ECO:0000313" key="5">
    <source>
        <dbReference type="Proteomes" id="UP000230233"/>
    </source>
</evidence>